<dbReference type="GO" id="GO:0035650">
    <property type="term" value="F:AP-1 adaptor complex binding"/>
    <property type="evidence" value="ECO:0007669"/>
    <property type="project" value="InterPro"/>
</dbReference>
<proteinExistence type="predicted"/>
<dbReference type="PANTHER" id="PTHR34529">
    <property type="entry name" value="AP-1 COMPLEX-ASSOCIATED REGULATORY PROTEIN"/>
    <property type="match status" value="1"/>
</dbReference>
<accession>A0AAD9N7W3</accession>
<dbReference type="GO" id="GO:2000146">
    <property type="term" value="P:negative regulation of cell motility"/>
    <property type="evidence" value="ECO:0007669"/>
    <property type="project" value="InterPro"/>
</dbReference>
<dbReference type="GO" id="GO:1900025">
    <property type="term" value="P:negative regulation of substrate adhesion-dependent cell spreading"/>
    <property type="evidence" value="ECO:0007669"/>
    <property type="project" value="InterPro"/>
</dbReference>
<dbReference type="InterPro" id="IPR031483">
    <property type="entry name" value="AP1AR"/>
</dbReference>
<organism evidence="3 4">
    <name type="scientific">Paralvinella palmiformis</name>
    <dbReference type="NCBI Taxonomy" id="53620"/>
    <lineage>
        <taxon>Eukaryota</taxon>
        <taxon>Metazoa</taxon>
        <taxon>Spiralia</taxon>
        <taxon>Lophotrochozoa</taxon>
        <taxon>Annelida</taxon>
        <taxon>Polychaeta</taxon>
        <taxon>Sedentaria</taxon>
        <taxon>Canalipalpata</taxon>
        <taxon>Terebellida</taxon>
        <taxon>Terebelliformia</taxon>
        <taxon>Alvinellidae</taxon>
        <taxon>Paralvinella</taxon>
    </lineage>
</organism>
<dbReference type="PANTHER" id="PTHR34529:SF1">
    <property type="entry name" value="AP-1 COMPLEX-ASSOCIATED REGULATORY PROTEIN"/>
    <property type="match status" value="1"/>
</dbReference>
<evidence type="ECO:0000256" key="2">
    <source>
        <dbReference type="SAM" id="MobiDB-lite"/>
    </source>
</evidence>
<sequence>MLISGKNYGTLLEQQKKIDREIMEELVQQEEQLRMEEEAYYEAKREAARIARLQKMKEQNARQMSSSVALRNGPKAWLGDDESDWEVAGGDDDFEMFLESVKARSLAARTRALPSQVPVDAASETSSKDDRSRTEASSLDLEWEHEAGMQPPPRDRKRKFIATEENITELTVKPMLMLRNKQNESFDYEWDTGFEANNDSDIEECQKLLSQRKLSDSMVEADR</sequence>
<evidence type="ECO:0008006" key="5">
    <source>
        <dbReference type="Google" id="ProtNLM"/>
    </source>
</evidence>
<dbReference type="Proteomes" id="UP001208570">
    <property type="component" value="Unassembled WGS sequence"/>
</dbReference>
<evidence type="ECO:0000256" key="1">
    <source>
        <dbReference type="SAM" id="Coils"/>
    </source>
</evidence>
<dbReference type="GO" id="GO:0048203">
    <property type="term" value="P:vesicle targeting, trans-Golgi to endosome"/>
    <property type="evidence" value="ECO:0007669"/>
    <property type="project" value="InterPro"/>
</dbReference>
<evidence type="ECO:0000313" key="4">
    <source>
        <dbReference type="Proteomes" id="UP001208570"/>
    </source>
</evidence>
<gene>
    <name evidence="3" type="ORF">LSH36_165g01015</name>
</gene>
<evidence type="ECO:0000313" key="3">
    <source>
        <dbReference type="EMBL" id="KAK2158693.1"/>
    </source>
</evidence>
<dbReference type="GO" id="GO:0034315">
    <property type="term" value="P:regulation of Arp2/3 complex-mediated actin nucleation"/>
    <property type="evidence" value="ECO:0007669"/>
    <property type="project" value="InterPro"/>
</dbReference>
<keyword evidence="4" id="KW-1185">Reference proteome</keyword>
<dbReference type="EMBL" id="JAODUP010000165">
    <property type="protein sequence ID" value="KAK2158693.1"/>
    <property type="molecule type" value="Genomic_DNA"/>
</dbReference>
<dbReference type="Pfam" id="PF15745">
    <property type="entry name" value="AP1AR"/>
    <property type="match status" value="1"/>
</dbReference>
<reference evidence="3" key="1">
    <citation type="journal article" date="2023" name="Mol. Biol. Evol.">
        <title>Third-Generation Sequencing Reveals the Adaptive Role of the Epigenome in Three Deep-Sea Polychaetes.</title>
        <authorList>
            <person name="Perez M."/>
            <person name="Aroh O."/>
            <person name="Sun Y."/>
            <person name="Lan Y."/>
            <person name="Juniper S.K."/>
            <person name="Young C.R."/>
            <person name="Angers B."/>
            <person name="Qian P.Y."/>
        </authorList>
    </citation>
    <scope>NUCLEOTIDE SEQUENCE</scope>
    <source>
        <strain evidence="3">P08H-3</strain>
    </source>
</reference>
<name>A0AAD9N7W3_9ANNE</name>
<comment type="caution">
    <text evidence="3">The sequence shown here is derived from an EMBL/GenBank/DDBJ whole genome shotgun (WGS) entry which is preliminary data.</text>
</comment>
<protein>
    <recommendedName>
        <fullName evidence="5">AP-1 complex-associated regulatory protein</fullName>
    </recommendedName>
</protein>
<keyword evidence="1" id="KW-0175">Coiled coil</keyword>
<feature type="coiled-coil region" evidence="1">
    <location>
        <begin position="12"/>
        <end position="46"/>
    </location>
</feature>
<dbReference type="GO" id="GO:0005829">
    <property type="term" value="C:cytosol"/>
    <property type="evidence" value="ECO:0007669"/>
    <property type="project" value="GOC"/>
</dbReference>
<feature type="region of interest" description="Disordered" evidence="2">
    <location>
        <begin position="109"/>
        <end position="156"/>
    </location>
</feature>
<dbReference type="AlphaFoldDB" id="A0AAD9N7W3"/>